<evidence type="ECO:0000313" key="7">
    <source>
        <dbReference type="EMBL" id="CAK0819947.1"/>
    </source>
</evidence>
<feature type="domain" description="RRM" evidence="6">
    <location>
        <begin position="10"/>
        <end position="81"/>
    </location>
</feature>
<proteinExistence type="predicted"/>
<reference evidence="7" key="1">
    <citation type="submission" date="2023-10" db="EMBL/GenBank/DDBJ databases">
        <authorList>
            <person name="Chen Y."/>
            <person name="Shah S."/>
            <person name="Dougan E. K."/>
            <person name="Thang M."/>
            <person name="Chan C."/>
        </authorList>
    </citation>
    <scope>NUCLEOTIDE SEQUENCE [LARGE SCALE GENOMIC DNA]</scope>
</reference>
<evidence type="ECO:0000256" key="4">
    <source>
        <dbReference type="ARBA" id="ARBA00022884"/>
    </source>
</evidence>
<dbReference type="InterPro" id="IPR012677">
    <property type="entry name" value="Nucleotide-bd_a/b_plait_sf"/>
</dbReference>
<dbReference type="Pfam" id="PF00076">
    <property type="entry name" value="RRM_1"/>
    <property type="match status" value="1"/>
</dbReference>
<gene>
    <name evidence="7" type="ORF">PCOR1329_LOCUS21793</name>
</gene>
<comment type="caution">
    <text evidence="7">The sequence shown here is derived from an EMBL/GenBank/DDBJ whole genome shotgun (WGS) entry which is preliminary data.</text>
</comment>
<keyword evidence="4" id="KW-0694">RNA-binding</keyword>
<keyword evidence="5" id="KW-0539">Nucleus</keyword>
<keyword evidence="2" id="KW-0507">mRNA processing</keyword>
<evidence type="ECO:0000256" key="2">
    <source>
        <dbReference type="ARBA" id="ARBA00022664"/>
    </source>
</evidence>
<dbReference type="SMART" id="SM00360">
    <property type="entry name" value="RRM"/>
    <property type="match status" value="2"/>
</dbReference>
<sequence length="227" mass="22755">MHPGSKDATKLQVTGIQAGASWQDLKDHFRSCGNVISADTTPFVPGEQITGEVRFMDPQQTMQALTTLNGSFLGTSQIFLTLDHGSTDQSKLNVTGISPTTSWQDLKDHFAQIGQVAFADVHRSKGAGKGAKGPVFGAKGAAGAWGGGACGKGGAWGGAGAGAWQGGGKGASGGGKGAGGGMVSGGQAFPRVPGALTGTVRYQTSFAAQQASQSLNGVFLGSGQLTV</sequence>
<dbReference type="EMBL" id="CAUYUJ010007211">
    <property type="protein sequence ID" value="CAK0819947.1"/>
    <property type="molecule type" value="Genomic_DNA"/>
</dbReference>
<evidence type="ECO:0000256" key="1">
    <source>
        <dbReference type="ARBA" id="ARBA00004123"/>
    </source>
</evidence>
<dbReference type="PANTHER" id="PTHR23003:SF62">
    <property type="entry name" value="SERINE_ARGININE (SR)-TYPE SHUTTLING MRNA BINDING PROTEIN NPL3"/>
    <property type="match status" value="1"/>
</dbReference>
<dbReference type="InterPro" id="IPR035979">
    <property type="entry name" value="RBD_domain_sf"/>
</dbReference>
<dbReference type="SUPFAM" id="SSF54928">
    <property type="entry name" value="RNA-binding domain, RBD"/>
    <property type="match status" value="1"/>
</dbReference>
<name>A0ABN9RLC1_9DINO</name>
<organism evidence="7 8">
    <name type="scientific">Prorocentrum cordatum</name>
    <dbReference type="NCBI Taxonomy" id="2364126"/>
    <lineage>
        <taxon>Eukaryota</taxon>
        <taxon>Sar</taxon>
        <taxon>Alveolata</taxon>
        <taxon>Dinophyceae</taxon>
        <taxon>Prorocentrales</taxon>
        <taxon>Prorocentraceae</taxon>
        <taxon>Prorocentrum</taxon>
    </lineage>
</organism>
<comment type="subcellular location">
    <subcellularLocation>
        <location evidence="1">Nucleus</location>
    </subcellularLocation>
</comment>
<dbReference type="PANTHER" id="PTHR23003">
    <property type="entry name" value="RNA RECOGNITION MOTIF RRM DOMAIN CONTAINING PROTEIN"/>
    <property type="match status" value="1"/>
</dbReference>
<dbReference type="InterPro" id="IPR050374">
    <property type="entry name" value="RRT5_SRSF_SR"/>
</dbReference>
<keyword evidence="3" id="KW-0677">Repeat</keyword>
<accession>A0ABN9RLC1</accession>
<keyword evidence="8" id="KW-1185">Reference proteome</keyword>
<feature type="non-terminal residue" evidence="7">
    <location>
        <position position="227"/>
    </location>
</feature>
<evidence type="ECO:0000259" key="6">
    <source>
        <dbReference type="SMART" id="SM00360"/>
    </source>
</evidence>
<protein>
    <recommendedName>
        <fullName evidence="6">RRM domain-containing protein</fullName>
    </recommendedName>
</protein>
<dbReference type="Gene3D" id="3.30.70.330">
    <property type="match status" value="2"/>
</dbReference>
<dbReference type="InterPro" id="IPR000504">
    <property type="entry name" value="RRM_dom"/>
</dbReference>
<evidence type="ECO:0000256" key="5">
    <source>
        <dbReference type="ARBA" id="ARBA00023242"/>
    </source>
</evidence>
<evidence type="ECO:0000313" key="8">
    <source>
        <dbReference type="Proteomes" id="UP001189429"/>
    </source>
</evidence>
<dbReference type="Proteomes" id="UP001189429">
    <property type="component" value="Unassembled WGS sequence"/>
</dbReference>
<feature type="domain" description="RRM" evidence="6">
    <location>
        <begin position="91"/>
        <end position="227"/>
    </location>
</feature>
<evidence type="ECO:0000256" key="3">
    <source>
        <dbReference type="ARBA" id="ARBA00022737"/>
    </source>
</evidence>